<organism evidence="6 7">
    <name type="scientific">Durusdinium trenchii</name>
    <dbReference type="NCBI Taxonomy" id="1381693"/>
    <lineage>
        <taxon>Eukaryota</taxon>
        <taxon>Sar</taxon>
        <taxon>Alveolata</taxon>
        <taxon>Dinophyceae</taxon>
        <taxon>Suessiales</taxon>
        <taxon>Symbiodiniaceae</taxon>
        <taxon>Durusdinium</taxon>
    </lineage>
</organism>
<keyword evidence="3" id="KW-0812">Transmembrane</keyword>
<dbReference type="InterPro" id="IPR042480">
    <property type="entry name" value="DISP3"/>
</dbReference>
<keyword evidence="3" id="KW-0472">Membrane</keyword>
<feature type="compositionally biased region" description="Low complexity" evidence="2">
    <location>
        <begin position="1039"/>
        <end position="1223"/>
    </location>
</feature>
<name>A0ABP0PCX1_9DINO</name>
<dbReference type="Pfam" id="PF12349">
    <property type="entry name" value="Sterol-sensing"/>
    <property type="match status" value="1"/>
</dbReference>
<comment type="caution">
    <text evidence="6">The sequence shown here is derived from an EMBL/GenBank/DDBJ whole genome shotgun (WGS) entry which is preliminary data.</text>
</comment>
<feature type="transmembrane region" description="Helical" evidence="3">
    <location>
        <begin position="248"/>
        <end position="270"/>
    </location>
</feature>
<keyword evidence="7" id="KW-1185">Reference proteome</keyword>
<evidence type="ECO:0000259" key="4">
    <source>
        <dbReference type="PROSITE" id="PS50026"/>
    </source>
</evidence>
<keyword evidence="3" id="KW-1133">Transmembrane helix</keyword>
<protein>
    <submittedName>
        <fullName evidence="6">Uncharacterized protein</fullName>
    </submittedName>
</protein>
<feature type="transmembrane region" description="Helical" evidence="3">
    <location>
        <begin position="1796"/>
        <end position="1819"/>
    </location>
</feature>
<feature type="transmembrane region" description="Helical" evidence="3">
    <location>
        <begin position="275"/>
        <end position="295"/>
    </location>
</feature>
<dbReference type="PROSITE" id="PS50156">
    <property type="entry name" value="SSD"/>
    <property type="match status" value="1"/>
</dbReference>
<dbReference type="Proteomes" id="UP001642484">
    <property type="component" value="Unassembled WGS sequence"/>
</dbReference>
<evidence type="ECO:0000256" key="2">
    <source>
        <dbReference type="SAM" id="MobiDB-lite"/>
    </source>
</evidence>
<dbReference type="PROSITE" id="PS50026">
    <property type="entry name" value="EGF_3"/>
    <property type="match status" value="1"/>
</dbReference>
<feature type="transmembrane region" description="Helical" evidence="3">
    <location>
        <begin position="307"/>
        <end position="328"/>
    </location>
</feature>
<feature type="domain" description="EGF-like" evidence="4">
    <location>
        <begin position="1395"/>
        <end position="1434"/>
    </location>
</feature>
<evidence type="ECO:0000256" key="3">
    <source>
        <dbReference type="SAM" id="Phobius"/>
    </source>
</evidence>
<accession>A0ABP0PCX1</accession>
<dbReference type="PROSITE" id="PS01186">
    <property type="entry name" value="EGF_2"/>
    <property type="match status" value="3"/>
</dbReference>
<evidence type="ECO:0000259" key="5">
    <source>
        <dbReference type="PROSITE" id="PS50156"/>
    </source>
</evidence>
<dbReference type="CDD" id="cd00054">
    <property type="entry name" value="EGF_CA"/>
    <property type="match status" value="1"/>
</dbReference>
<dbReference type="SUPFAM" id="SSF57196">
    <property type="entry name" value="EGF/Laminin"/>
    <property type="match status" value="1"/>
</dbReference>
<feature type="compositionally biased region" description="Low complexity" evidence="2">
    <location>
        <begin position="1000"/>
        <end position="1024"/>
    </location>
</feature>
<feature type="transmembrane region" description="Helical" evidence="3">
    <location>
        <begin position="353"/>
        <end position="375"/>
    </location>
</feature>
<dbReference type="CDD" id="cd00055">
    <property type="entry name" value="EGF_Lam"/>
    <property type="match status" value="1"/>
</dbReference>
<dbReference type="PANTHER" id="PTHR46687:SF1">
    <property type="entry name" value="PROTEIN DISPATCHED HOMOLOG 3"/>
    <property type="match status" value="1"/>
</dbReference>
<dbReference type="InterPro" id="IPR000731">
    <property type="entry name" value="SSD"/>
</dbReference>
<feature type="non-terminal residue" evidence="6">
    <location>
        <position position="1"/>
    </location>
</feature>
<dbReference type="InterPro" id="IPR002049">
    <property type="entry name" value="LE_dom"/>
</dbReference>
<dbReference type="InterPro" id="IPR000742">
    <property type="entry name" value="EGF"/>
</dbReference>
<gene>
    <name evidence="6" type="ORF">CCMP2556_LOCUS36406</name>
</gene>
<sequence length="1992" mass="215262">YLLDLTNGLARAQVTRVENLQERGEERWRGWNFLTAETNNSDLASAPARELLSQYATYWKLDLFYQAKDEEKGIFTPEALEEIRDFERRLRALEGYGDFCRKRYSFVSCDPAYTVTNIFFSVPNASSISGDTMQVIYDGSGSLANIEDMLKGFLRDGIDWWVDKDFGPKNLKSLYTRASFFGGLPLEGYESLDTRLEEQKAKSNDFLRKVWTDLLHRTDLPGDEGLHYEHVVFTWAESRVLYGHEVNFYLFNDLRFCIGTFILVSALILLRQQSLVTTFCGILGVPLAFSATYYFHYVVMGYQRMSVMDFVSIFLIVGIAADDILLLYNTYQLASAVVQLKGKTNQPAARMRWAYREAASAMLVTSVTTCVSFYANMLSIVSVVRQFGFFMGTLVLWNFLNVLTIFPASLLVNEMYLAPLWCCCRATKGPAPSSASCGEAEAVEMVQTASRLARQFSKDHDSHYVLHMQTEIQHDHLDCTERFMDRRFRPFLVTFRWLLLAFSFSLSGLCVFLAYTGFSLASGDIVIFEEDVNLGRVAALTSEIFPSYTSADLNNNLAILNPLQPQIKPSCPRLGDNNSWCSGLGSCDTFTGRCTCQEGYVGQACSVLRADPTLDFVPWPPPSIPKSYDYIHILARPSLLESPGTADATEPIYFLNQGDEPVEWSIEAPPESSSWLGLLQSSGAVPPRVFSRTDDAFPGRGGLMARYFVANRAAGFSEVVNLNLTSDLGTDTVRFSALVLQPPALSSLEVELLDLLDDVNVTPTLVPPFALDYGFSEVDGLNLARPGNTPLPSYRLDLPYAVPSIALSATLYSTAERAEYPPAVQLETEPAVNRIFLRVFSAFSADVSVVYTLEVVRASTTSTTTTSITTTFVARSIVSGELSIIVSDCMALSTDEVARRDLERGLGASLALPARQVEITDVRCTGTVRMEGSQRRVQSQAELVYEISLGGDANVSEVVTRIEQQTTASLTQELQSALDAGSSNLQLAVTSIGPVDQREGVTSTVTRTMTGTSTSRSSSSTTASFTSTSFTATSSMTLTVTQTTSTSTSRSTSSSTQSTSSSSTSTSSLTTTGGSTSSSSSSSSSRSFTSHTTSSTTSSTATFSSSTSSTVSTTGSLSSSTRTSSTRTTQTSTSGTETSQTSSTKTSSSLSSSSLSSTTSSISTSTISSSSTSTISITTTSRTTSSETSSSTSTRSTTSTSSTATTSSSSITHSSSTATTTSTGPDYIISGSISIELSNWTDEAVEEGLRNGIAEVAGVDPSWVRVTLPEPGEERRLSSSPMTVDYTIDLPPSLDMAAVAKVRTQIREEPLSSFGETLSDALDLAGAEVVLVLRAVETPWIEVETTPPPSTTSTTLFCPGEPVCGGLHGVCEATEEPSKPWQCSCSETYAGPSCAERVCPSCENNGTCSNESQDASGGNWACDCPAGFQGDRCELLRCPNDCSESGDCDTDTGVCSCFSGYSAVDCSLTPDWKVPLLNCIDIILTWGLKGHELDNASAPEFDPRFELLAAPETQAWLLETCQLARADLELLVRDELPCWIEGFETFVNAVGGMFPVEDPDLASQALQAFMHQDLAKKFYGDVVTDGVDYGGRLYFTMVRLKINVAQNANTTYRPLGPQEAPLRWSAMRERWNDWVRRRNEGAPFRAGAMLMVSATWTQMQLESEVVQSTLLAFSASISVSLLAVAVFSQNVVIAIYVCMNILLVIGVLSGFLLNVMGYEFGVVEAIGATIFVGLSVDYCLHLAHAYNQAPGVNSKQKMRHALVVIGPSILGGALTTIMGSAFLLPCRILLFQKLGWTLFANSAVSMLFTFSFLSPMLLICGPVGRTGDLCCCLRRGGSLSDRWAEERHGTINLDQMTEESSAAAAFRAQAERRAGTLHLDSLESNVNAAADAFSAQARLKAGTIHLDALESRVSAAAAAFKEHGGGPRTDDRGSPSACVIGEVALELKSVSSEAGSPKAAVPSEPSSVSLFVPEEPSSVNLDPVVLGKSIRV</sequence>
<evidence type="ECO:0000313" key="7">
    <source>
        <dbReference type="Proteomes" id="UP001642484"/>
    </source>
</evidence>
<feature type="transmembrane region" description="Helical" evidence="3">
    <location>
        <begin position="387"/>
        <end position="412"/>
    </location>
</feature>
<feature type="transmembrane region" description="Helical" evidence="3">
    <location>
        <begin position="1720"/>
        <end position="1740"/>
    </location>
</feature>
<dbReference type="Gene3D" id="1.20.1640.10">
    <property type="entry name" value="Multidrug efflux transporter AcrB transmembrane domain"/>
    <property type="match status" value="2"/>
</dbReference>
<feature type="region of interest" description="Disordered" evidence="2">
    <location>
        <begin position="998"/>
        <end position="1024"/>
    </location>
</feature>
<feature type="transmembrane region" description="Helical" evidence="3">
    <location>
        <begin position="1693"/>
        <end position="1714"/>
    </location>
</feature>
<feature type="disulfide bond" evidence="1">
    <location>
        <begin position="1424"/>
        <end position="1433"/>
    </location>
</feature>
<dbReference type="SMART" id="SM00181">
    <property type="entry name" value="EGF"/>
    <property type="match status" value="4"/>
</dbReference>
<keyword evidence="1" id="KW-0245">EGF-like domain</keyword>
<evidence type="ECO:0000313" key="6">
    <source>
        <dbReference type="EMBL" id="CAK9073890.1"/>
    </source>
</evidence>
<evidence type="ECO:0000256" key="1">
    <source>
        <dbReference type="PROSITE-ProRule" id="PRU00076"/>
    </source>
</evidence>
<proteinExistence type="predicted"/>
<keyword evidence="1" id="KW-1015">Disulfide bond</keyword>
<dbReference type="PANTHER" id="PTHR46687">
    <property type="entry name" value="PROTEIN DISPATCHED HOMOLOG 3"/>
    <property type="match status" value="1"/>
</dbReference>
<feature type="region of interest" description="Disordered" evidence="2">
    <location>
        <begin position="1953"/>
        <end position="1974"/>
    </location>
</feature>
<dbReference type="Gene3D" id="2.10.25.10">
    <property type="entry name" value="Laminin"/>
    <property type="match status" value="2"/>
</dbReference>
<dbReference type="InterPro" id="IPR053958">
    <property type="entry name" value="HMGCR/SNAP/NPC1-like_SSD"/>
</dbReference>
<dbReference type="SUPFAM" id="SSF82866">
    <property type="entry name" value="Multidrug efflux transporter AcrB transmembrane domain"/>
    <property type="match status" value="2"/>
</dbReference>
<feature type="region of interest" description="Disordered" evidence="2">
    <location>
        <begin position="1039"/>
        <end position="1225"/>
    </location>
</feature>
<reference evidence="6 7" key="1">
    <citation type="submission" date="2024-02" db="EMBL/GenBank/DDBJ databases">
        <authorList>
            <person name="Chen Y."/>
            <person name="Shah S."/>
            <person name="Dougan E. K."/>
            <person name="Thang M."/>
            <person name="Chan C."/>
        </authorList>
    </citation>
    <scope>NUCLEOTIDE SEQUENCE [LARGE SCALE GENOMIC DNA]</scope>
</reference>
<comment type="caution">
    <text evidence="1">Lacks conserved residue(s) required for the propagation of feature annotation.</text>
</comment>
<feature type="transmembrane region" description="Helical" evidence="3">
    <location>
        <begin position="491"/>
        <end position="515"/>
    </location>
</feature>
<feature type="domain" description="SSD" evidence="5">
    <location>
        <begin position="314"/>
        <end position="412"/>
    </location>
</feature>
<feature type="transmembrane region" description="Helical" evidence="3">
    <location>
        <begin position="1665"/>
        <end position="1686"/>
    </location>
</feature>
<dbReference type="EMBL" id="CAXAMN010022940">
    <property type="protein sequence ID" value="CAK9073890.1"/>
    <property type="molecule type" value="Genomic_DNA"/>
</dbReference>
<feature type="transmembrane region" description="Helical" evidence="3">
    <location>
        <begin position="1761"/>
        <end position="1784"/>
    </location>
</feature>
<dbReference type="PROSITE" id="PS00022">
    <property type="entry name" value="EGF_1"/>
    <property type="match status" value="2"/>
</dbReference>